<organism evidence="12 13">
    <name type="scientific">Candidatus Merdivivens faecigallinarum</name>
    <dbReference type="NCBI Taxonomy" id="2840871"/>
    <lineage>
        <taxon>Bacteria</taxon>
        <taxon>Pseudomonadati</taxon>
        <taxon>Bacteroidota</taxon>
        <taxon>Bacteroidia</taxon>
        <taxon>Bacteroidales</taxon>
        <taxon>Muribaculaceae</taxon>
        <taxon>Muribaculaceae incertae sedis</taxon>
        <taxon>Candidatus Merdivivens</taxon>
    </lineage>
</organism>
<dbReference type="PROSITE" id="PS50059">
    <property type="entry name" value="FKBP_PPIASE"/>
    <property type="match status" value="1"/>
</dbReference>
<evidence type="ECO:0000313" key="13">
    <source>
        <dbReference type="Proteomes" id="UP000823772"/>
    </source>
</evidence>
<dbReference type="Gene3D" id="3.10.50.40">
    <property type="match status" value="1"/>
</dbReference>
<keyword evidence="6" id="KW-0143">Chaperone</keyword>
<sequence>MKITKDKVVSVHYTLTVDGQVADKTTPEKPLDFIFGKGMLLPKFESNLEGKTVGDKVEFTLTPEEGYGVSEPEAIVELPKKIFESDGVVREDILFVGNMIPMMNDRGQIMHGKVVEIKPDIVVMDFNHPMAGKTLNFSVEVAEVREATEKELTEGLHGEFAGHGCGGGCCGGCGDEGGQCGDEGGCGDGCCGGCGK</sequence>
<evidence type="ECO:0000259" key="11">
    <source>
        <dbReference type="PROSITE" id="PS50059"/>
    </source>
</evidence>
<evidence type="ECO:0000256" key="3">
    <source>
        <dbReference type="ARBA" id="ARBA00006577"/>
    </source>
</evidence>
<evidence type="ECO:0000256" key="2">
    <source>
        <dbReference type="ARBA" id="ARBA00004496"/>
    </source>
</evidence>
<dbReference type="PANTHER" id="PTHR47861">
    <property type="entry name" value="FKBP-TYPE PEPTIDYL-PROLYL CIS-TRANS ISOMERASE SLYD"/>
    <property type="match status" value="1"/>
</dbReference>
<reference evidence="12" key="2">
    <citation type="journal article" date="2021" name="PeerJ">
        <title>Extensive microbial diversity within the chicken gut microbiome revealed by metagenomics and culture.</title>
        <authorList>
            <person name="Gilroy R."/>
            <person name="Ravi A."/>
            <person name="Getino M."/>
            <person name="Pursley I."/>
            <person name="Horton D.L."/>
            <person name="Alikhan N.F."/>
            <person name="Baker D."/>
            <person name="Gharbi K."/>
            <person name="Hall N."/>
            <person name="Watson M."/>
            <person name="Adriaenssens E.M."/>
            <person name="Foster-Nyarko E."/>
            <person name="Jarju S."/>
            <person name="Secka A."/>
            <person name="Antonio M."/>
            <person name="Oren A."/>
            <person name="Chaudhuri R.R."/>
            <person name="La Ragione R."/>
            <person name="Hildebrand F."/>
            <person name="Pallen M.J."/>
        </authorList>
    </citation>
    <scope>NUCLEOTIDE SEQUENCE</scope>
    <source>
        <strain evidence="12">B3-2255</strain>
    </source>
</reference>
<evidence type="ECO:0000256" key="10">
    <source>
        <dbReference type="RuleBase" id="RU003915"/>
    </source>
</evidence>
<dbReference type="Proteomes" id="UP000823772">
    <property type="component" value="Unassembled WGS sequence"/>
</dbReference>
<dbReference type="InterPro" id="IPR046357">
    <property type="entry name" value="PPIase_dom_sf"/>
</dbReference>
<dbReference type="SUPFAM" id="SSF54534">
    <property type="entry name" value="FKBP-like"/>
    <property type="match status" value="1"/>
</dbReference>
<dbReference type="Pfam" id="PF00254">
    <property type="entry name" value="FKBP_C"/>
    <property type="match status" value="1"/>
</dbReference>
<evidence type="ECO:0000256" key="1">
    <source>
        <dbReference type="ARBA" id="ARBA00000971"/>
    </source>
</evidence>
<evidence type="ECO:0000256" key="9">
    <source>
        <dbReference type="PROSITE-ProRule" id="PRU00277"/>
    </source>
</evidence>
<dbReference type="EMBL" id="JADILY010000150">
    <property type="protein sequence ID" value="MBO8482291.1"/>
    <property type="molecule type" value="Genomic_DNA"/>
</dbReference>
<comment type="subcellular location">
    <subcellularLocation>
        <location evidence="2">Cytoplasm</location>
    </subcellularLocation>
</comment>
<dbReference type="AlphaFoldDB" id="A0A9D9J281"/>
<feature type="domain" description="PPIase FKBP-type" evidence="11">
    <location>
        <begin position="6"/>
        <end position="79"/>
    </location>
</feature>
<dbReference type="PANTHER" id="PTHR47861:SF3">
    <property type="entry name" value="FKBP-TYPE PEPTIDYL-PROLYL CIS-TRANS ISOMERASE SLYD"/>
    <property type="match status" value="1"/>
</dbReference>
<evidence type="ECO:0000313" key="12">
    <source>
        <dbReference type="EMBL" id="MBO8482291.1"/>
    </source>
</evidence>
<dbReference type="EC" id="5.2.1.8" evidence="10"/>
<evidence type="ECO:0000256" key="8">
    <source>
        <dbReference type="ARBA" id="ARBA00037071"/>
    </source>
</evidence>
<evidence type="ECO:0000256" key="7">
    <source>
        <dbReference type="ARBA" id="ARBA00023235"/>
    </source>
</evidence>
<proteinExistence type="inferred from homology"/>
<evidence type="ECO:0000256" key="6">
    <source>
        <dbReference type="ARBA" id="ARBA00023186"/>
    </source>
</evidence>
<keyword evidence="7 9" id="KW-0413">Isomerase</keyword>
<comment type="caution">
    <text evidence="12">The sequence shown here is derived from an EMBL/GenBank/DDBJ whole genome shotgun (WGS) entry which is preliminary data.</text>
</comment>
<accession>A0A9D9J281</accession>
<comment type="function">
    <text evidence="8">Also involved in hydrogenase metallocenter assembly, probably by participating in the nickel insertion step. This function in hydrogenase biosynthesis requires chaperone activity and the presence of the metal-binding domain, but not PPIase activity.</text>
</comment>
<evidence type="ECO:0000256" key="5">
    <source>
        <dbReference type="ARBA" id="ARBA00023110"/>
    </source>
</evidence>
<name>A0A9D9J281_9BACT</name>
<comment type="catalytic activity">
    <reaction evidence="1 9 10">
        <text>[protein]-peptidylproline (omega=180) = [protein]-peptidylproline (omega=0)</text>
        <dbReference type="Rhea" id="RHEA:16237"/>
        <dbReference type="Rhea" id="RHEA-COMP:10747"/>
        <dbReference type="Rhea" id="RHEA-COMP:10748"/>
        <dbReference type="ChEBI" id="CHEBI:83833"/>
        <dbReference type="ChEBI" id="CHEBI:83834"/>
        <dbReference type="EC" id="5.2.1.8"/>
    </reaction>
</comment>
<dbReference type="GO" id="GO:0003755">
    <property type="term" value="F:peptidyl-prolyl cis-trans isomerase activity"/>
    <property type="evidence" value="ECO:0007669"/>
    <property type="project" value="UniProtKB-UniRule"/>
</dbReference>
<dbReference type="GO" id="GO:0005737">
    <property type="term" value="C:cytoplasm"/>
    <property type="evidence" value="ECO:0007669"/>
    <property type="project" value="UniProtKB-SubCell"/>
</dbReference>
<reference evidence="12" key="1">
    <citation type="submission" date="2020-10" db="EMBL/GenBank/DDBJ databases">
        <authorList>
            <person name="Gilroy R."/>
        </authorList>
    </citation>
    <scope>NUCLEOTIDE SEQUENCE</scope>
    <source>
        <strain evidence="12">B3-2255</strain>
    </source>
</reference>
<keyword evidence="4" id="KW-0963">Cytoplasm</keyword>
<gene>
    <name evidence="12" type="ORF">IAC87_07090</name>
</gene>
<comment type="similarity">
    <text evidence="3 10">Belongs to the FKBP-type PPIase family.</text>
</comment>
<keyword evidence="5 9" id="KW-0697">Rotamase</keyword>
<dbReference type="GO" id="GO:0042026">
    <property type="term" value="P:protein refolding"/>
    <property type="evidence" value="ECO:0007669"/>
    <property type="project" value="UniProtKB-ARBA"/>
</dbReference>
<protein>
    <recommendedName>
        <fullName evidence="10">Peptidyl-prolyl cis-trans isomerase</fullName>
        <ecNumber evidence="10">5.2.1.8</ecNumber>
    </recommendedName>
</protein>
<dbReference type="InterPro" id="IPR001179">
    <property type="entry name" value="PPIase_FKBP_dom"/>
</dbReference>
<evidence type="ECO:0000256" key="4">
    <source>
        <dbReference type="ARBA" id="ARBA00022490"/>
    </source>
</evidence>